<proteinExistence type="predicted"/>
<dbReference type="Proteomes" id="UP000228906">
    <property type="component" value="Unassembled WGS sequence"/>
</dbReference>
<evidence type="ECO:0000313" key="1">
    <source>
        <dbReference type="EMBL" id="PIR91553.1"/>
    </source>
</evidence>
<reference evidence="2" key="1">
    <citation type="submission" date="2017-09" db="EMBL/GenBank/DDBJ databases">
        <title>Depth-based differentiation of microbial function through sediment-hosted aquifers and enrichment of novel symbionts in the deep terrestrial subsurface.</title>
        <authorList>
            <person name="Probst A.J."/>
            <person name="Ladd B."/>
            <person name="Jarett J.K."/>
            <person name="Geller-Mcgrath D.E."/>
            <person name="Sieber C.M.K."/>
            <person name="Emerson J.B."/>
            <person name="Anantharaman K."/>
            <person name="Thomas B.C."/>
            <person name="Malmstrom R."/>
            <person name="Stieglmeier M."/>
            <person name="Klingl A."/>
            <person name="Woyke T."/>
            <person name="Ryan C.M."/>
            <person name="Banfield J.F."/>
        </authorList>
    </citation>
    <scope>NUCLEOTIDE SEQUENCE [LARGE SCALE GENOMIC DNA]</scope>
</reference>
<evidence type="ECO:0000313" key="2">
    <source>
        <dbReference type="Proteomes" id="UP000228906"/>
    </source>
</evidence>
<accession>A0A2H0UXL7</accession>
<protein>
    <submittedName>
        <fullName evidence="1">Uncharacterized protein</fullName>
    </submittedName>
</protein>
<name>A0A2H0UXL7_9BACT</name>
<gene>
    <name evidence="1" type="ORF">COU03_01730</name>
</gene>
<dbReference type="EMBL" id="PFAV01000030">
    <property type="protein sequence ID" value="PIR91553.1"/>
    <property type="molecule type" value="Genomic_DNA"/>
</dbReference>
<sequence>MEKEKFLKIYADLPLGLRDEIILVLPEKGPITWNVAFLEVEQDTALSKEILEKLNELEII</sequence>
<dbReference type="AlphaFoldDB" id="A0A2H0UXL7"/>
<organism evidence="1 2">
    <name type="scientific">bacterium (Candidatus Gribaldobacteria) CG10_big_fil_rev_8_21_14_0_10_41_12</name>
    <dbReference type="NCBI Taxonomy" id="2014277"/>
    <lineage>
        <taxon>Bacteria</taxon>
        <taxon>Candidatus Gribaldobacteria</taxon>
    </lineage>
</organism>
<comment type="caution">
    <text evidence="1">The sequence shown here is derived from an EMBL/GenBank/DDBJ whole genome shotgun (WGS) entry which is preliminary data.</text>
</comment>